<dbReference type="PANTHER" id="PTHR37422">
    <property type="entry name" value="TEICHURONIC ACID BIOSYNTHESIS PROTEIN TUAE"/>
    <property type="match status" value="1"/>
</dbReference>
<feature type="transmembrane region" description="Helical" evidence="5">
    <location>
        <begin position="58"/>
        <end position="79"/>
    </location>
</feature>
<evidence type="ECO:0000259" key="6">
    <source>
        <dbReference type="Pfam" id="PF04932"/>
    </source>
</evidence>
<evidence type="ECO:0000256" key="1">
    <source>
        <dbReference type="ARBA" id="ARBA00004141"/>
    </source>
</evidence>
<sequence>MYPTVAALLLVVDFDFDKLVKRSLPFCNWSWLGMSVAALWTSILGLDAVNFNAMKTAAALFTLYKGYFMIFACITLPLWHRIRIQVITRAVAWMAVSYLVALIIQLAILFAVGQVDPILPPLARLIPGEKLSLMVKFAVFQPFFRIPLARADLFTADPPILGVCTVLCYFICLGETDQRLRRVALGSCLANLLISQSRLAWMCFPLGLLIIQSFRSQFARQSPLWIASFTSFISAILGLTVGDLLSGPLATFNGARADSSKDREYVIGATIEAWQESPWIGWGIVDKTVSWGNGEFTLPLGTFSSYTQVLYLHGVVGFIFFTAALISTLLIFWQPSVCGNKVCQRAFASLIALYILCQATALTWMAIYFWFFFIWLGAIIAEMKLYKSSSSWQYL</sequence>
<feature type="domain" description="O-antigen ligase-related" evidence="6">
    <location>
        <begin position="187"/>
        <end position="321"/>
    </location>
</feature>
<evidence type="ECO:0000256" key="3">
    <source>
        <dbReference type="ARBA" id="ARBA00022989"/>
    </source>
</evidence>
<comment type="subcellular location">
    <subcellularLocation>
        <location evidence="1">Membrane</location>
        <topology evidence="1">Multi-pass membrane protein</topology>
    </subcellularLocation>
</comment>
<keyword evidence="2 5" id="KW-0812">Transmembrane</keyword>
<keyword evidence="3 5" id="KW-1133">Transmembrane helix</keyword>
<dbReference type="InterPro" id="IPR007016">
    <property type="entry name" value="O-antigen_ligase-rel_domated"/>
</dbReference>
<reference evidence="7" key="1">
    <citation type="submission" date="2018-12" db="EMBL/GenBank/DDBJ databases">
        <authorList>
            <person name="Will S."/>
            <person name="Neumann-Schaal M."/>
            <person name="Henke P."/>
        </authorList>
    </citation>
    <scope>NUCLEOTIDE SEQUENCE</scope>
    <source>
        <strain evidence="7">PCC 7102</strain>
    </source>
</reference>
<dbReference type="Pfam" id="PF04932">
    <property type="entry name" value="Wzy_C"/>
    <property type="match status" value="1"/>
</dbReference>
<dbReference type="GO" id="GO:0016020">
    <property type="term" value="C:membrane"/>
    <property type="evidence" value="ECO:0007669"/>
    <property type="project" value="UniProtKB-SubCell"/>
</dbReference>
<evidence type="ECO:0000256" key="4">
    <source>
        <dbReference type="ARBA" id="ARBA00023136"/>
    </source>
</evidence>
<evidence type="ECO:0000313" key="7">
    <source>
        <dbReference type="EMBL" id="RUT07534.1"/>
    </source>
</evidence>
<reference evidence="7" key="2">
    <citation type="journal article" date="2019" name="Genome Biol. Evol.">
        <title>Day and night: Metabolic profiles and evolutionary relationships of six axenic non-marine cyanobacteria.</title>
        <authorList>
            <person name="Will S.E."/>
            <person name="Henke P."/>
            <person name="Boedeker C."/>
            <person name="Huang S."/>
            <person name="Brinkmann H."/>
            <person name="Rohde M."/>
            <person name="Jarek M."/>
            <person name="Friedl T."/>
            <person name="Seufert S."/>
            <person name="Schumacher M."/>
            <person name="Overmann J."/>
            <person name="Neumann-Schaal M."/>
            <person name="Petersen J."/>
        </authorList>
    </citation>
    <scope>NUCLEOTIDE SEQUENCE [LARGE SCALE GENOMIC DNA]</scope>
    <source>
        <strain evidence="7">PCC 7102</strain>
    </source>
</reference>
<feature type="transmembrane region" description="Helical" evidence="5">
    <location>
        <begin position="223"/>
        <end position="242"/>
    </location>
</feature>
<dbReference type="EMBL" id="RSCL01000004">
    <property type="protein sequence ID" value="RUT07534.1"/>
    <property type="molecule type" value="Genomic_DNA"/>
</dbReference>
<evidence type="ECO:0000256" key="2">
    <source>
        <dbReference type="ARBA" id="ARBA00022692"/>
    </source>
</evidence>
<feature type="transmembrane region" description="Helical" evidence="5">
    <location>
        <begin position="367"/>
        <end position="386"/>
    </location>
</feature>
<accession>A0A3S1ARP3</accession>
<protein>
    <recommendedName>
        <fullName evidence="6">O-antigen ligase-related domain-containing protein</fullName>
    </recommendedName>
</protein>
<proteinExistence type="predicted"/>
<feature type="transmembrane region" description="Helical" evidence="5">
    <location>
        <begin position="26"/>
        <end position="46"/>
    </location>
</feature>
<dbReference type="PANTHER" id="PTHR37422:SF13">
    <property type="entry name" value="LIPOPOLYSACCHARIDE BIOSYNTHESIS PROTEIN PA4999-RELATED"/>
    <property type="match status" value="1"/>
</dbReference>
<comment type="caution">
    <text evidence="7">The sequence shown here is derived from an EMBL/GenBank/DDBJ whole genome shotgun (WGS) entry which is preliminary data.</text>
</comment>
<keyword evidence="8" id="KW-1185">Reference proteome</keyword>
<feature type="transmembrane region" description="Helical" evidence="5">
    <location>
        <begin position="310"/>
        <end position="333"/>
    </location>
</feature>
<evidence type="ECO:0000313" key="8">
    <source>
        <dbReference type="Proteomes" id="UP000271624"/>
    </source>
</evidence>
<keyword evidence="4 5" id="KW-0472">Membrane</keyword>
<feature type="transmembrane region" description="Helical" evidence="5">
    <location>
        <begin position="91"/>
        <end position="112"/>
    </location>
</feature>
<dbReference type="AlphaFoldDB" id="A0A3S1ARP3"/>
<evidence type="ECO:0000256" key="5">
    <source>
        <dbReference type="SAM" id="Phobius"/>
    </source>
</evidence>
<name>A0A3S1ARP3_9CYAN</name>
<dbReference type="Proteomes" id="UP000271624">
    <property type="component" value="Unassembled WGS sequence"/>
</dbReference>
<dbReference type="InterPro" id="IPR051533">
    <property type="entry name" value="WaaL-like"/>
</dbReference>
<organism evidence="7 8">
    <name type="scientific">Dulcicalothrix desertica PCC 7102</name>
    <dbReference type="NCBI Taxonomy" id="232991"/>
    <lineage>
        <taxon>Bacteria</taxon>
        <taxon>Bacillati</taxon>
        <taxon>Cyanobacteriota</taxon>
        <taxon>Cyanophyceae</taxon>
        <taxon>Nostocales</taxon>
        <taxon>Calotrichaceae</taxon>
        <taxon>Dulcicalothrix</taxon>
    </lineage>
</organism>
<gene>
    <name evidence="7" type="ORF">DSM106972_017940</name>
</gene>